<dbReference type="GO" id="GO:0031101">
    <property type="term" value="P:fin regeneration"/>
    <property type="evidence" value="ECO:0007669"/>
    <property type="project" value="Ensembl"/>
</dbReference>
<keyword evidence="12" id="KW-0325">Glycoprotein</keyword>
<dbReference type="GO" id="GO:0030296">
    <property type="term" value="F:protein tyrosine kinase activator activity"/>
    <property type="evidence" value="ECO:0007669"/>
    <property type="project" value="TreeGrafter"/>
</dbReference>
<keyword evidence="7 17" id="KW-0812">Transmembrane</keyword>
<dbReference type="InterPro" id="IPR007110">
    <property type="entry name" value="Ig-like_dom"/>
</dbReference>
<comment type="subcellular location">
    <subcellularLocation>
        <location evidence="1">Cell membrane</location>
        <topology evidence="1">Single-pass type I membrane protein</topology>
    </subcellularLocation>
    <subcellularLocation>
        <location evidence="2">Secreted</location>
    </subcellularLocation>
</comment>
<evidence type="ECO:0000256" key="4">
    <source>
        <dbReference type="ARBA" id="ARBA00022475"/>
    </source>
</evidence>
<feature type="compositionally biased region" description="Low complexity" evidence="16">
    <location>
        <begin position="443"/>
        <end position="457"/>
    </location>
</feature>
<dbReference type="InterPro" id="IPR013783">
    <property type="entry name" value="Ig-like_fold"/>
</dbReference>
<dbReference type="InterPro" id="IPR003599">
    <property type="entry name" value="Ig_sub"/>
</dbReference>
<feature type="region of interest" description="Disordered" evidence="16">
    <location>
        <begin position="546"/>
        <end position="589"/>
    </location>
</feature>
<evidence type="ECO:0000256" key="13">
    <source>
        <dbReference type="ARBA" id="ARBA00023319"/>
    </source>
</evidence>
<feature type="transmembrane region" description="Helical" evidence="17">
    <location>
        <begin position="353"/>
        <end position="375"/>
    </location>
</feature>
<keyword evidence="5" id="KW-0964">Secreted</keyword>
<dbReference type="PRINTS" id="PR01089">
    <property type="entry name" value="NEUREGULIN"/>
</dbReference>
<dbReference type="Proteomes" id="UP001501920">
    <property type="component" value="Chromosome 18"/>
</dbReference>
<keyword evidence="10 17" id="KW-0472">Membrane</keyword>
<feature type="region of interest" description="Disordered" evidence="16">
    <location>
        <begin position="443"/>
        <end position="465"/>
    </location>
</feature>
<feature type="compositionally biased region" description="Polar residues" evidence="16">
    <location>
        <begin position="685"/>
        <end position="694"/>
    </location>
</feature>
<feature type="region of interest" description="Disordered" evidence="16">
    <location>
        <begin position="639"/>
        <end position="743"/>
    </location>
</feature>
<dbReference type="GO" id="GO:0060959">
    <property type="term" value="P:cardiac neuron development"/>
    <property type="evidence" value="ECO:0007669"/>
    <property type="project" value="Ensembl"/>
</dbReference>
<dbReference type="PROSITE" id="PS50026">
    <property type="entry name" value="EGF_3"/>
    <property type="match status" value="1"/>
</dbReference>
<feature type="compositionally biased region" description="Low complexity" evidence="16">
    <location>
        <begin position="550"/>
        <end position="571"/>
    </location>
</feature>
<reference evidence="21" key="3">
    <citation type="submission" date="2025-09" db="UniProtKB">
        <authorList>
            <consortium name="Ensembl"/>
        </authorList>
    </citation>
    <scope>IDENTIFICATION</scope>
</reference>
<dbReference type="InterPro" id="IPR018250">
    <property type="entry name" value="NRG1"/>
</dbReference>
<dbReference type="GO" id="GO:0036135">
    <property type="term" value="P:Schwann cell migration"/>
    <property type="evidence" value="ECO:0007669"/>
    <property type="project" value="Ensembl"/>
</dbReference>
<keyword evidence="9" id="KW-0339">Growth factor</keyword>
<feature type="compositionally biased region" description="Low complexity" evidence="16">
    <location>
        <begin position="671"/>
        <end position="684"/>
    </location>
</feature>
<keyword evidence="13" id="KW-0393">Immunoglobulin domain</keyword>
<dbReference type="PROSITE" id="PS01186">
    <property type="entry name" value="EGF_2"/>
    <property type="match status" value="1"/>
</dbReference>
<dbReference type="GO" id="GO:0005615">
    <property type="term" value="C:extracellular space"/>
    <property type="evidence" value="ECO:0007669"/>
    <property type="project" value="TreeGrafter"/>
</dbReference>
<reference evidence="21" key="2">
    <citation type="submission" date="2025-08" db="UniProtKB">
        <authorList>
            <consortium name="Ensembl"/>
        </authorList>
    </citation>
    <scope>IDENTIFICATION</scope>
</reference>
<keyword evidence="18" id="KW-0732">Signal</keyword>
<feature type="compositionally biased region" description="Low complexity" evidence="16">
    <location>
        <begin position="647"/>
        <end position="663"/>
    </location>
</feature>
<dbReference type="GO" id="GO:0031641">
    <property type="term" value="P:regulation of myelination"/>
    <property type="evidence" value="ECO:0007669"/>
    <property type="project" value="Ensembl"/>
</dbReference>
<dbReference type="GO" id="GO:0001755">
    <property type="term" value="P:neural crest cell migration"/>
    <property type="evidence" value="ECO:0007669"/>
    <property type="project" value="Ensembl"/>
</dbReference>
<feature type="domain" description="Ig-like" evidence="20">
    <location>
        <begin position="172"/>
        <end position="263"/>
    </location>
</feature>
<feature type="signal peptide" evidence="18">
    <location>
        <begin position="1"/>
        <end position="21"/>
    </location>
</feature>
<keyword evidence="11 15" id="KW-1015">Disulfide bond</keyword>
<dbReference type="InterPro" id="IPR002154">
    <property type="entry name" value="Neuregulin_C"/>
</dbReference>
<dbReference type="InterPro" id="IPR040180">
    <property type="entry name" value="Neuregulin"/>
</dbReference>
<keyword evidence="4" id="KW-1003">Cell membrane</keyword>
<dbReference type="GO" id="GO:0035556">
    <property type="term" value="P:intracellular signal transduction"/>
    <property type="evidence" value="ECO:0007669"/>
    <property type="project" value="TreeGrafter"/>
</dbReference>
<dbReference type="FunFam" id="2.60.40.10:FF:000107">
    <property type="entry name" value="Myosin, light chain kinase a"/>
    <property type="match status" value="1"/>
</dbReference>
<comment type="similarity">
    <text evidence="3">Belongs to the neuregulin family.</text>
</comment>
<proteinExistence type="inferred from homology"/>
<keyword evidence="22" id="KW-1185">Reference proteome</keyword>
<evidence type="ECO:0000256" key="11">
    <source>
        <dbReference type="ARBA" id="ARBA00023157"/>
    </source>
</evidence>
<dbReference type="PANTHER" id="PTHR11100:SF7">
    <property type="entry name" value="PRO-NEUREGULIN-1, MEMBRANE-BOUND ISOFORM"/>
    <property type="match status" value="1"/>
</dbReference>
<dbReference type="GO" id="GO:0014044">
    <property type="term" value="P:Schwann cell development"/>
    <property type="evidence" value="ECO:0007669"/>
    <property type="project" value="Ensembl"/>
</dbReference>
<evidence type="ECO:0000256" key="18">
    <source>
        <dbReference type="SAM" id="SignalP"/>
    </source>
</evidence>
<dbReference type="GO" id="GO:0045499">
    <property type="term" value="F:chemorepellent activity"/>
    <property type="evidence" value="ECO:0007669"/>
    <property type="project" value="TreeGrafter"/>
</dbReference>
<evidence type="ECO:0000256" key="12">
    <source>
        <dbReference type="ARBA" id="ARBA00023180"/>
    </source>
</evidence>
<comment type="caution">
    <text evidence="15">Lacks conserved residue(s) required for the propagation of feature annotation.</text>
</comment>
<accession>A0A3B4CWG2</accession>
<evidence type="ECO:0000256" key="16">
    <source>
        <dbReference type="SAM" id="MobiDB-lite"/>
    </source>
</evidence>
<dbReference type="InterPro" id="IPR000742">
    <property type="entry name" value="EGF"/>
</dbReference>
<evidence type="ECO:0000256" key="10">
    <source>
        <dbReference type="ARBA" id="ARBA00023136"/>
    </source>
</evidence>
<dbReference type="PROSITE" id="PS00022">
    <property type="entry name" value="EGF_1"/>
    <property type="match status" value="1"/>
</dbReference>
<dbReference type="Gene3D" id="2.60.40.10">
    <property type="entry name" value="Immunoglobulins"/>
    <property type="match status" value="1"/>
</dbReference>
<protein>
    <recommendedName>
        <fullName evidence="14">Pro-neuregulin-1, membrane-bound isoform</fullName>
    </recommendedName>
</protein>
<evidence type="ECO:0000259" key="19">
    <source>
        <dbReference type="PROSITE" id="PS50026"/>
    </source>
</evidence>
<evidence type="ECO:0000256" key="14">
    <source>
        <dbReference type="ARBA" id="ARBA00034341"/>
    </source>
</evidence>
<dbReference type="Pfam" id="PF02158">
    <property type="entry name" value="Neuregulin"/>
    <property type="match status" value="1"/>
</dbReference>
<evidence type="ECO:0000313" key="21">
    <source>
        <dbReference type="Ensembl" id="ENSPNAP00000015678.1"/>
    </source>
</evidence>
<dbReference type="STRING" id="42514.ENSPNAP00000015678"/>
<dbReference type="Pfam" id="PF07679">
    <property type="entry name" value="I-set"/>
    <property type="match status" value="1"/>
</dbReference>
<evidence type="ECO:0000256" key="1">
    <source>
        <dbReference type="ARBA" id="ARBA00004251"/>
    </source>
</evidence>
<dbReference type="InterPro" id="IPR057909">
    <property type="entry name" value="NRG2_N"/>
</dbReference>
<dbReference type="AlphaFoldDB" id="A0A3B4CWG2"/>
<dbReference type="Ensembl" id="ENSPNAT00000023957.2">
    <property type="protein sequence ID" value="ENSPNAP00000015678.1"/>
    <property type="gene ID" value="ENSPNAG00000021823.2"/>
</dbReference>
<keyword evidence="6 15" id="KW-0245">EGF-like domain</keyword>
<evidence type="ECO:0000256" key="3">
    <source>
        <dbReference type="ARBA" id="ARBA00008216"/>
    </source>
</evidence>
<dbReference type="GO" id="GO:0003222">
    <property type="term" value="P:ventricular trabecula myocardium morphogenesis"/>
    <property type="evidence" value="ECO:0007669"/>
    <property type="project" value="Ensembl"/>
</dbReference>
<dbReference type="PANTHER" id="PTHR11100">
    <property type="entry name" value="HEREGULIN-NEUREGULIN FAMILY MEMBER"/>
    <property type="match status" value="1"/>
</dbReference>
<organism evidence="21 22">
    <name type="scientific">Pygocentrus nattereri</name>
    <name type="common">Red-bellied piranha</name>
    <dbReference type="NCBI Taxonomy" id="42514"/>
    <lineage>
        <taxon>Eukaryota</taxon>
        <taxon>Metazoa</taxon>
        <taxon>Chordata</taxon>
        <taxon>Craniata</taxon>
        <taxon>Vertebrata</taxon>
        <taxon>Euteleostomi</taxon>
        <taxon>Actinopterygii</taxon>
        <taxon>Neopterygii</taxon>
        <taxon>Teleostei</taxon>
        <taxon>Ostariophysi</taxon>
        <taxon>Characiformes</taxon>
        <taxon>Characoidei</taxon>
        <taxon>Pygocentrus</taxon>
    </lineage>
</organism>
<dbReference type="SMART" id="SM00408">
    <property type="entry name" value="IGc2"/>
    <property type="match status" value="1"/>
</dbReference>
<dbReference type="InterPro" id="IPR003598">
    <property type="entry name" value="Ig_sub2"/>
</dbReference>
<dbReference type="GO" id="GO:0008083">
    <property type="term" value="F:growth factor activity"/>
    <property type="evidence" value="ECO:0007669"/>
    <property type="project" value="UniProtKB-KW"/>
</dbReference>
<dbReference type="Gene3D" id="2.10.25.10">
    <property type="entry name" value="Laminin"/>
    <property type="match status" value="1"/>
</dbReference>
<dbReference type="SUPFAM" id="SSF48726">
    <property type="entry name" value="Immunoglobulin"/>
    <property type="match status" value="1"/>
</dbReference>
<evidence type="ECO:0000256" key="8">
    <source>
        <dbReference type="ARBA" id="ARBA00022989"/>
    </source>
</evidence>
<dbReference type="GO" id="GO:0055013">
    <property type="term" value="P:cardiac muscle cell development"/>
    <property type="evidence" value="ECO:0007669"/>
    <property type="project" value="UniProtKB-ARBA"/>
</dbReference>
<evidence type="ECO:0000256" key="6">
    <source>
        <dbReference type="ARBA" id="ARBA00022536"/>
    </source>
</evidence>
<evidence type="ECO:0000256" key="15">
    <source>
        <dbReference type="PROSITE-ProRule" id="PRU00076"/>
    </source>
</evidence>
<dbReference type="Pfam" id="PF25518">
    <property type="entry name" value="NRG2_N"/>
    <property type="match status" value="1"/>
</dbReference>
<feature type="compositionally biased region" description="Polar residues" evidence="16">
    <location>
        <begin position="572"/>
        <end position="582"/>
    </location>
</feature>
<dbReference type="GO" id="GO:0005886">
    <property type="term" value="C:plasma membrane"/>
    <property type="evidence" value="ECO:0007669"/>
    <property type="project" value="UniProtKB-SubCell"/>
</dbReference>
<sequence length="760" mass="83146">MPLLSPGWPWLALAVLCGVLASGSPSCASRGSVRDLAHRAGVVFEGRLYEELRGDMNERERQLKKVREAFNRTVEVEVELNETVEAPRKHARVRVHQVWEVKAAGLQKDAVVSLVWSEADECFRPSAGTRYVFFMEATNDSAVFRALSPPVETRRGVRKDVNKVLGPNYAVPKLKALKNITVPEGQKTVLKCELFAGGKQTKIEWYLNGKKIDNNPTRQIKMKKKRRTISELTLMKATESDGGKYTCKAVNDQGEDSAHADVIVNKAATSTTPSAKTSSHVTPCSEEERAYCVNGGECFTLEVTPNSIKRLCRCPAGFSGDRCQNTEPVRLIDQKQHHGIEFMEAEELYQKRVITITGICIALLVVGIMCVVAYCKTKKQRKKLHDRLRQSLRERNAMASMANGPLHPQNSHPPPENLQLVNQYALKNALPAQHVIEKETETSFSTSQYTSSTQPSTAVTHTSSHCWSNGKTDSIMSDSHAALVMLRVQNSQNGTPTQRGRLNATGGAQELLKNYLKNSRETVDSCKDSPYSERYVSTMTTPTHLSPVKLLSPATPSSPPSEMSAPLSSLATSVPSMATSPSGEEERPLLFLTPPRLREKAEQEPNRSQQLRNSAHYNHGLESPSPPPSPLHIIEDDQYESTQECNSTPAAAPASDSQSPAASHGSKRTKPAAQASQPEQEPASGGSSQGNSLESETEDERVSEDTPFLSIQNPGATSTGPLSLDGLDSSRTNPALHLSPQDDLQTRLASVMANQNPIAV</sequence>
<feature type="compositionally biased region" description="Polar residues" evidence="16">
    <location>
        <begin position="709"/>
        <end position="721"/>
    </location>
</feature>
<evidence type="ECO:0000259" key="20">
    <source>
        <dbReference type="PROSITE" id="PS50835"/>
    </source>
</evidence>
<feature type="chain" id="PRO_5017203160" description="Pro-neuregulin-1, membrane-bound isoform" evidence="18">
    <location>
        <begin position="22"/>
        <end position="760"/>
    </location>
</feature>
<dbReference type="SMART" id="SM00181">
    <property type="entry name" value="EGF"/>
    <property type="match status" value="1"/>
</dbReference>
<feature type="domain" description="EGF-like" evidence="19">
    <location>
        <begin position="280"/>
        <end position="324"/>
    </location>
</feature>
<dbReference type="GO" id="GO:0048484">
    <property type="term" value="P:enteric nervous system development"/>
    <property type="evidence" value="ECO:0007669"/>
    <property type="project" value="Ensembl"/>
</dbReference>
<dbReference type="SMART" id="SM00409">
    <property type="entry name" value="IG"/>
    <property type="match status" value="1"/>
</dbReference>
<name>A0A3B4CWG2_PYGNA</name>
<evidence type="ECO:0000256" key="9">
    <source>
        <dbReference type="ARBA" id="ARBA00023030"/>
    </source>
</evidence>
<reference evidence="21 22" key="1">
    <citation type="submission" date="2020-10" db="EMBL/GenBank/DDBJ databases">
        <title>Pygocentrus nattereri (red-bellied piranha) genome, fPygNat1, primary haplotype.</title>
        <authorList>
            <person name="Myers G."/>
            <person name="Meyer A."/>
            <person name="Karagic N."/>
            <person name="Pippel M."/>
            <person name="Winkler S."/>
            <person name="Tracey A."/>
            <person name="Wood J."/>
            <person name="Formenti G."/>
            <person name="Howe K."/>
            <person name="Fedrigo O."/>
            <person name="Jarvis E.D."/>
        </authorList>
    </citation>
    <scope>NUCLEOTIDE SEQUENCE [LARGE SCALE GENOMIC DNA]</scope>
</reference>
<dbReference type="GO" id="GO:0021778">
    <property type="term" value="P:oligodendrocyte cell fate specification"/>
    <property type="evidence" value="ECO:0007669"/>
    <property type="project" value="Ensembl"/>
</dbReference>
<evidence type="ECO:0000256" key="5">
    <source>
        <dbReference type="ARBA" id="ARBA00022525"/>
    </source>
</evidence>
<keyword evidence="8 17" id="KW-1133">Transmembrane helix</keyword>
<dbReference type="GO" id="GO:0021755">
    <property type="term" value="P:eurydendroid cell differentiation"/>
    <property type="evidence" value="ECO:0007669"/>
    <property type="project" value="Ensembl"/>
</dbReference>
<dbReference type="InterPro" id="IPR013098">
    <property type="entry name" value="Ig_I-set"/>
</dbReference>
<dbReference type="PROSITE" id="PS50835">
    <property type="entry name" value="IG_LIKE"/>
    <property type="match status" value="1"/>
</dbReference>
<evidence type="ECO:0000313" key="22">
    <source>
        <dbReference type="Proteomes" id="UP001501920"/>
    </source>
</evidence>
<dbReference type="GeneTree" id="ENSGT00940000157326"/>
<evidence type="ECO:0000256" key="2">
    <source>
        <dbReference type="ARBA" id="ARBA00004613"/>
    </source>
</evidence>
<feature type="disulfide bond" evidence="15">
    <location>
        <begin position="314"/>
        <end position="323"/>
    </location>
</feature>
<dbReference type="SUPFAM" id="SSF57196">
    <property type="entry name" value="EGF/Laminin"/>
    <property type="match status" value="1"/>
</dbReference>
<evidence type="ECO:0000256" key="7">
    <source>
        <dbReference type="ARBA" id="ARBA00022692"/>
    </source>
</evidence>
<gene>
    <name evidence="21" type="primary">NRG1</name>
</gene>
<evidence type="ECO:0000256" key="17">
    <source>
        <dbReference type="SAM" id="Phobius"/>
    </source>
</evidence>
<dbReference type="InterPro" id="IPR036179">
    <property type="entry name" value="Ig-like_dom_sf"/>
</dbReference>